<comment type="caution">
    <text evidence="3">The sequence shown here is derived from an EMBL/GenBank/DDBJ whole genome shotgun (WGS) entry which is preliminary data.</text>
</comment>
<dbReference type="AlphaFoldDB" id="A0A4S2FUK3"/>
<organism evidence="3 4">
    <name type="scientific">Phocaeicola sartorii</name>
    <dbReference type="NCBI Taxonomy" id="671267"/>
    <lineage>
        <taxon>Bacteria</taxon>
        <taxon>Pseudomonadati</taxon>
        <taxon>Bacteroidota</taxon>
        <taxon>Bacteroidia</taxon>
        <taxon>Bacteroidales</taxon>
        <taxon>Bacteroidaceae</taxon>
        <taxon>Phocaeicola</taxon>
    </lineage>
</organism>
<protein>
    <submittedName>
        <fullName evidence="3">Uncharacterized protein</fullName>
    </submittedName>
</protein>
<dbReference type="InterPro" id="IPR045951">
    <property type="entry name" value="DUF6371"/>
</dbReference>
<accession>A0A4S2FUK3</accession>
<evidence type="ECO:0000259" key="1">
    <source>
        <dbReference type="Pfam" id="PF19898"/>
    </source>
</evidence>
<feature type="domain" description="Zinc beta-ribbon finger putative" evidence="2">
    <location>
        <begin position="4"/>
        <end position="67"/>
    </location>
</feature>
<name>A0A4S2FUK3_9BACT</name>
<evidence type="ECO:0000313" key="4">
    <source>
        <dbReference type="Proteomes" id="UP000310760"/>
    </source>
</evidence>
<dbReference type="Pfam" id="PF21957">
    <property type="entry name" value="Zn_ribbon_16"/>
    <property type="match status" value="1"/>
</dbReference>
<proteinExistence type="predicted"/>
<dbReference type="Proteomes" id="UP000310760">
    <property type="component" value="Unassembled WGS sequence"/>
</dbReference>
<feature type="domain" description="DUF6371" evidence="1">
    <location>
        <begin position="109"/>
        <end position="259"/>
    </location>
</feature>
<dbReference type="Pfam" id="PF19898">
    <property type="entry name" value="DUF6371"/>
    <property type="match status" value="1"/>
</dbReference>
<sequence>MAEYRFSLQKYKRGSKLSCPKCGKKQCFVKYIDSQGEITFPDYVGRCDHEQSCQYHYTPSDYFHDNPMVMDYKKDDFVEVDKPKSHLPSPTSFVDNELMERTLTNYGMNPLYIYLSGVLGKDETSRIFQLYHVGTSKKWGGSTVYWQIDWQGNVRTGKIMLYDSKTGHRIKEPRSYISWVHTELNFQNYHLKQCLFGEHLLSDNPIKPVAIVESEKSALVATHYMPEFIWLATGGMHGCFKPDVISILKGRPVMLCPDLGVKEVWQTKMPLLTSVCSKVVLSDSLEQCATDEQRKKGLDIADFLLMKDTPQIILSKMIQRNPALQMLIDELKLELVDVEQM</sequence>
<dbReference type="EMBL" id="SRYJ01000003">
    <property type="protein sequence ID" value="TGY73023.1"/>
    <property type="molecule type" value="Genomic_DNA"/>
</dbReference>
<dbReference type="NCBIfam" id="NF040506">
    <property type="entry name" value="PG0870_Nterm"/>
    <property type="match status" value="1"/>
</dbReference>
<dbReference type="InterPro" id="IPR047731">
    <property type="entry name" value="Zinc_ribbon_put"/>
</dbReference>
<gene>
    <name evidence="3" type="ORF">E5339_02120</name>
</gene>
<evidence type="ECO:0000259" key="2">
    <source>
        <dbReference type="Pfam" id="PF21957"/>
    </source>
</evidence>
<dbReference type="RefSeq" id="WP_135950344.1">
    <property type="nucleotide sequence ID" value="NZ_CAXHRC010000009.1"/>
</dbReference>
<evidence type="ECO:0000313" key="3">
    <source>
        <dbReference type="EMBL" id="TGY73023.1"/>
    </source>
</evidence>
<reference evidence="3 4" key="1">
    <citation type="submission" date="2019-04" db="EMBL/GenBank/DDBJ databases">
        <title>Microbes associate with the intestines of laboratory mice.</title>
        <authorList>
            <person name="Navarre W."/>
            <person name="Wong E."/>
            <person name="Huang K."/>
            <person name="Tropini C."/>
            <person name="Ng K."/>
            <person name="Yu B."/>
        </authorList>
    </citation>
    <scope>NUCLEOTIDE SEQUENCE [LARGE SCALE GENOMIC DNA]</scope>
    <source>
        <strain evidence="3 4">NM22_B1</strain>
    </source>
</reference>